<keyword evidence="8" id="KW-1185">Reference proteome</keyword>
<evidence type="ECO:0000313" key="7">
    <source>
        <dbReference type="EMBL" id="MBP2473775.1"/>
    </source>
</evidence>
<protein>
    <submittedName>
        <fullName evidence="7">DNA-binding SARP family transcriptional activator/predicted negative regulator of RcsB-dependent stress response</fullName>
    </submittedName>
</protein>
<comment type="similarity">
    <text evidence="1">Belongs to the AfsR/DnrI/RedD regulatory family.</text>
</comment>
<dbReference type="Proteomes" id="UP001519363">
    <property type="component" value="Unassembled WGS sequence"/>
</dbReference>
<dbReference type="SMART" id="SM00862">
    <property type="entry name" value="Trans_reg_C"/>
    <property type="match status" value="1"/>
</dbReference>
<dbReference type="PRINTS" id="PR00364">
    <property type="entry name" value="DISEASERSIST"/>
</dbReference>
<dbReference type="CDD" id="cd15831">
    <property type="entry name" value="BTAD"/>
    <property type="match status" value="1"/>
</dbReference>
<evidence type="ECO:0000256" key="4">
    <source>
        <dbReference type="ARBA" id="ARBA00023163"/>
    </source>
</evidence>
<dbReference type="InterPro" id="IPR016032">
    <property type="entry name" value="Sig_transdc_resp-reg_C-effctor"/>
</dbReference>
<dbReference type="Gene3D" id="1.25.40.10">
    <property type="entry name" value="Tetratricopeptide repeat domain"/>
    <property type="match status" value="3"/>
</dbReference>
<accession>A0ABS5AB21</accession>
<dbReference type="InterPro" id="IPR036388">
    <property type="entry name" value="WH-like_DNA-bd_sf"/>
</dbReference>
<dbReference type="EMBL" id="JAGIOO010000001">
    <property type="protein sequence ID" value="MBP2473775.1"/>
    <property type="molecule type" value="Genomic_DNA"/>
</dbReference>
<evidence type="ECO:0000256" key="5">
    <source>
        <dbReference type="PROSITE-ProRule" id="PRU01091"/>
    </source>
</evidence>
<keyword evidence="3 5" id="KW-0238">DNA-binding</keyword>
<reference evidence="7 8" key="1">
    <citation type="submission" date="2021-03" db="EMBL/GenBank/DDBJ databases">
        <title>Sequencing the genomes of 1000 actinobacteria strains.</title>
        <authorList>
            <person name="Klenk H.-P."/>
        </authorList>
    </citation>
    <scope>NUCLEOTIDE SEQUENCE [LARGE SCALE GENOMIC DNA]</scope>
    <source>
        <strain evidence="7 8">DSM 44580</strain>
    </source>
</reference>
<evidence type="ECO:0000256" key="3">
    <source>
        <dbReference type="ARBA" id="ARBA00023125"/>
    </source>
</evidence>
<dbReference type="InterPro" id="IPR002182">
    <property type="entry name" value="NB-ARC"/>
</dbReference>
<dbReference type="Gene3D" id="1.10.10.10">
    <property type="entry name" value="Winged helix-like DNA-binding domain superfamily/Winged helix DNA-binding domain"/>
    <property type="match status" value="1"/>
</dbReference>
<comment type="caution">
    <text evidence="7">The sequence shown here is derived from an EMBL/GenBank/DDBJ whole genome shotgun (WGS) entry which is preliminary data.</text>
</comment>
<dbReference type="SUPFAM" id="SSF48452">
    <property type="entry name" value="TPR-like"/>
    <property type="match status" value="4"/>
</dbReference>
<keyword evidence="2" id="KW-0805">Transcription regulation</keyword>
<dbReference type="SMART" id="SM00382">
    <property type="entry name" value="AAA"/>
    <property type="match status" value="1"/>
</dbReference>
<keyword evidence="4" id="KW-0804">Transcription</keyword>
<evidence type="ECO:0000256" key="2">
    <source>
        <dbReference type="ARBA" id="ARBA00023015"/>
    </source>
</evidence>
<dbReference type="PANTHER" id="PTHR35807:SF1">
    <property type="entry name" value="TRANSCRIPTIONAL REGULATOR REDD"/>
    <property type="match status" value="1"/>
</dbReference>
<organism evidence="7 8">
    <name type="scientific">Crossiella equi</name>
    <dbReference type="NCBI Taxonomy" id="130796"/>
    <lineage>
        <taxon>Bacteria</taxon>
        <taxon>Bacillati</taxon>
        <taxon>Actinomycetota</taxon>
        <taxon>Actinomycetes</taxon>
        <taxon>Pseudonocardiales</taxon>
        <taxon>Pseudonocardiaceae</taxon>
        <taxon>Crossiella</taxon>
    </lineage>
</organism>
<dbReference type="PROSITE" id="PS51755">
    <property type="entry name" value="OMPR_PHOB"/>
    <property type="match status" value="1"/>
</dbReference>
<dbReference type="InterPro" id="IPR003593">
    <property type="entry name" value="AAA+_ATPase"/>
</dbReference>
<dbReference type="Pfam" id="PF00486">
    <property type="entry name" value="Trans_reg_C"/>
    <property type="match status" value="1"/>
</dbReference>
<feature type="DNA-binding region" description="OmpR/PhoB-type" evidence="5">
    <location>
        <begin position="1"/>
        <end position="94"/>
    </location>
</feature>
<dbReference type="InterPro" id="IPR019734">
    <property type="entry name" value="TPR_rpt"/>
</dbReference>
<dbReference type="SMART" id="SM01043">
    <property type="entry name" value="BTAD"/>
    <property type="match status" value="1"/>
</dbReference>
<dbReference type="Pfam" id="PF00931">
    <property type="entry name" value="NB-ARC"/>
    <property type="match status" value="1"/>
</dbReference>
<dbReference type="RefSeq" id="WP_086780787.1">
    <property type="nucleotide sequence ID" value="NZ_JAGIOO010000001.1"/>
</dbReference>
<dbReference type="InterPro" id="IPR051677">
    <property type="entry name" value="AfsR-DnrI-RedD_regulator"/>
</dbReference>
<evidence type="ECO:0000256" key="1">
    <source>
        <dbReference type="ARBA" id="ARBA00005820"/>
    </source>
</evidence>
<sequence length="1075" mass="116809">MITGLDFRVLGPLEVADGEVPLRIGAAQHRVLLTCLLLRPGKPVDAETIVGHLWPAGYQPRQPRAAVHTYVQRLRTVIGQDTIRTTGRGYVLDVPEDQVDLHRFRAHLRRADEAGDTATEYRELAAALAHWRGEPFADVPAETLCAPEADRATAQRLTALERRLQLDLDRGAHQEVITELQQLTRVHPLHEVFWSQLVLALYRSQRQAEALRAYRTAADTLQAELGVGPGPRLRRAHETVLVGEAAAPAPPAPPRLATDPWRPARQLPSDIGDFTGRRAELAEVTGALTDGGHSRVLLCGQPGVGKTALAVRAGHRLRESFPDGQLYVNLHGCQPGEELGAGQVLGQFLRALGVPADQVPYGEAARRDRFRALLRGRRVLVLLDNAASPEVLLPLLPDVPGCAALVTSRSTLSTVDFHRTRIDPLDEGDSLSLLGTILGADALAAQPEAAAELAELCARLPLALRIAAANLTIRGEPDLPAYVHELATGDRLDALAIDGDDDAAVHRAFDFSYATLSVPVRRLFRCLGLVPGPDFTADVAAALAQCDREHAQELLSQLATAHLIEEHRPGRYQFHDLLRLYTGQQRELEDDPAAQEAARTRLYEYFLDCAGYATVLLYAEAPRSGAVVGKLAPFDDAGGARRWLDAEREALIAAVLAGRHRPDAVTVHLATALVSHFWTNGHFEEQARICEAGLLVAQRLDDVVGQADMHSGLSAVLSLYGRVVDSLRHGAQARGRYQAAGDGNGEALVLTNLGTAYEVAARFPQAIARYTQAAEVSRRIGYPAGEAYALQGLQSVYANVGRLREAHEAISQALAITRQYRARESEVLNLVLAAVTLSELGEFEDAHGQLDLAHALAGQLGSGLQERMVEEGRALVHMERRDMAAARRHLDRALAVADGNSRDRLEPRTLNLIGYVHCGLREWEQARRHFEAARELASTSGHPAFPVMISTGLALVHRRSGFPGIALEYVAEAEATARRTGLVTSHGDALTELALVRLSLGEAHRALGHAEEAVATHQRSGRRPGEAAALTALGDVLLVTHGPEQARACWRRSLALHTSLEMVELGHLHRRLARV</sequence>
<proteinExistence type="inferred from homology"/>
<dbReference type="Pfam" id="PF03704">
    <property type="entry name" value="BTAD"/>
    <property type="match status" value="1"/>
</dbReference>
<name>A0ABS5AB21_9PSEU</name>
<dbReference type="InterPro" id="IPR001867">
    <property type="entry name" value="OmpR/PhoB-type_DNA-bd"/>
</dbReference>
<dbReference type="SMART" id="SM00028">
    <property type="entry name" value="TPR"/>
    <property type="match status" value="6"/>
</dbReference>
<feature type="domain" description="OmpR/PhoB-type" evidence="6">
    <location>
        <begin position="1"/>
        <end position="94"/>
    </location>
</feature>
<dbReference type="SUPFAM" id="SSF52540">
    <property type="entry name" value="P-loop containing nucleoside triphosphate hydrolases"/>
    <property type="match status" value="1"/>
</dbReference>
<gene>
    <name evidence="7" type="ORF">JOF53_002647</name>
</gene>
<dbReference type="InterPro" id="IPR027417">
    <property type="entry name" value="P-loop_NTPase"/>
</dbReference>
<dbReference type="InterPro" id="IPR011990">
    <property type="entry name" value="TPR-like_helical_dom_sf"/>
</dbReference>
<dbReference type="GO" id="GO:0003677">
    <property type="term" value="F:DNA binding"/>
    <property type="evidence" value="ECO:0007669"/>
    <property type="project" value="UniProtKB-KW"/>
</dbReference>
<evidence type="ECO:0000313" key="8">
    <source>
        <dbReference type="Proteomes" id="UP001519363"/>
    </source>
</evidence>
<dbReference type="PANTHER" id="PTHR35807">
    <property type="entry name" value="TRANSCRIPTIONAL REGULATOR REDD-RELATED"/>
    <property type="match status" value="1"/>
</dbReference>
<dbReference type="InterPro" id="IPR005158">
    <property type="entry name" value="BTAD"/>
</dbReference>
<dbReference type="Gene3D" id="3.40.50.300">
    <property type="entry name" value="P-loop containing nucleotide triphosphate hydrolases"/>
    <property type="match status" value="1"/>
</dbReference>
<evidence type="ECO:0000259" key="6">
    <source>
        <dbReference type="PROSITE" id="PS51755"/>
    </source>
</evidence>
<dbReference type="SUPFAM" id="SSF46894">
    <property type="entry name" value="C-terminal effector domain of the bipartite response regulators"/>
    <property type="match status" value="1"/>
</dbReference>